<accession>A0A0D1L069</accession>
<reference evidence="2 3" key="1">
    <citation type="submission" date="2014-12" db="EMBL/GenBank/DDBJ databases">
        <title>Comparative genome analysis of Bacillus coagulans HM-08, Clostridium butyricum HM-68, Bacillus subtilis HM-66 and Bacillus licheniformis BL-09.</title>
        <authorList>
            <person name="Zhang H."/>
        </authorList>
    </citation>
    <scope>NUCLEOTIDE SEQUENCE [LARGE SCALE GENOMIC DNA]</scope>
    <source>
        <strain evidence="2 3">HM-66</strain>
    </source>
</reference>
<gene>
    <name evidence="2" type="ORF">SC09_Contig19orf00073</name>
</gene>
<dbReference type="Pfam" id="PF06114">
    <property type="entry name" value="Peptidase_M78"/>
    <property type="match status" value="1"/>
</dbReference>
<sequence length="173" mass="20472">MIIIYTNKSIKHKAQEIIKKFTYNDPYEICSTLNIPILESNLGQKLNGFLQYYEEEDQYIIQIAKHRMHKKFIVAHELGHYFLHKQLNTFKMLNCSITLEEKLERQADIFAAELIITDRMIYDELPYIKHLSNIQLASYFNTPISIMNLKLEQMKFSPLHNSANTPNMIFNII</sequence>
<evidence type="ECO:0000313" key="3">
    <source>
        <dbReference type="Proteomes" id="UP000032247"/>
    </source>
</evidence>
<feature type="domain" description="IrrE N-terminal-like" evidence="1">
    <location>
        <begin position="30"/>
        <end position="151"/>
    </location>
</feature>
<dbReference type="Gene3D" id="1.10.10.2910">
    <property type="match status" value="1"/>
</dbReference>
<dbReference type="InterPro" id="IPR010359">
    <property type="entry name" value="IrrE_HExxH"/>
</dbReference>
<name>A0A0D1L069_BACIU</name>
<dbReference type="PATRIC" id="fig|1423.173.peg.709"/>
<evidence type="ECO:0000313" key="2">
    <source>
        <dbReference type="EMBL" id="KIU11827.1"/>
    </source>
</evidence>
<dbReference type="AlphaFoldDB" id="A0A0D1L069"/>
<dbReference type="RefSeq" id="WP_043857162.1">
    <property type="nucleotide sequence ID" value="NZ_CP061870.1"/>
</dbReference>
<dbReference type="Proteomes" id="UP000032247">
    <property type="component" value="Unassembled WGS sequence"/>
</dbReference>
<organism evidence="2 3">
    <name type="scientific">Bacillus subtilis</name>
    <dbReference type="NCBI Taxonomy" id="1423"/>
    <lineage>
        <taxon>Bacteria</taxon>
        <taxon>Bacillati</taxon>
        <taxon>Bacillota</taxon>
        <taxon>Bacilli</taxon>
        <taxon>Bacillales</taxon>
        <taxon>Bacillaceae</taxon>
        <taxon>Bacillus</taxon>
    </lineage>
</organism>
<protein>
    <recommendedName>
        <fullName evidence="1">IrrE N-terminal-like domain-containing protein</fullName>
    </recommendedName>
</protein>
<proteinExistence type="predicted"/>
<dbReference type="MEROPS" id="M78.001"/>
<evidence type="ECO:0000259" key="1">
    <source>
        <dbReference type="Pfam" id="PF06114"/>
    </source>
</evidence>
<dbReference type="EMBL" id="JXBC01000002">
    <property type="protein sequence ID" value="KIU11827.1"/>
    <property type="molecule type" value="Genomic_DNA"/>
</dbReference>
<comment type="caution">
    <text evidence="2">The sequence shown here is derived from an EMBL/GenBank/DDBJ whole genome shotgun (WGS) entry which is preliminary data.</text>
</comment>